<protein>
    <submittedName>
        <fullName evidence="8">Transmembrane and coiled-coil domain family 2</fullName>
    </submittedName>
</protein>
<evidence type="ECO:0000313" key="8">
    <source>
        <dbReference type="Ensembl" id="ENSACDP00005002116.1"/>
    </source>
</evidence>
<organism evidence="8 9">
    <name type="scientific">Anser cygnoides</name>
    <name type="common">Swan goose</name>
    <dbReference type="NCBI Taxonomy" id="8845"/>
    <lineage>
        <taxon>Eukaryota</taxon>
        <taxon>Metazoa</taxon>
        <taxon>Chordata</taxon>
        <taxon>Craniata</taxon>
        <taxon>Vertebrata</taxon>
        <taxon>Euteleostomi</taxon>
        <taxon>Archelosauria</taxon>
        <taxon>Archosauria</taxon>
        <taxon>Dinosauria</taxon>
        <taxon>Saurischia</taxon>
        <taxon>Theropoda</taxon>
        <taxon>Coelurosauria</taxon>
        <taxon>Aves</taxon>
        <taxon>Neognathae</taxon>
        <taxon>Galloanserae</taxon>
        <taxon>Anseriformes</taxon>
        <taxon>Anatidae</taxon>
        <taxon>Anserinae</taxon>
        <taxon>Anser</taxon>
    </lineage>
</organism>
<dbReference type="AlphaFoldDB" id="A0A8B9D9X2"/>
<dbReference type="GO" id="GO:0012505">
    <property type="term" value="C:endomembrane system"/>
    <property type="evidence" value="ECO:0007669"/>
    <property type="project" value="TreeGrafter"/>
</dbReference>
<evidence type="ECO:0000256" key="6">
    <source>
        <dbReference type="ARBA" id="ARBA00023136"/>
    </source>
</evidence>
<sequence length="541" mass="56367">MPEPHPPDSCPGKRILLLNSLLGVFLDKGDVTALSLPAAAGHGDADGPICLDVPDGTPDPHRTKAAIEHLHQKILKITEQIKIEQEARDDNVAEYLKLANNADKQQASRIKQVFEKKNQKSAQTIAQLHKKLEHYHKKLKEIEQNGPSRQPKDVFRDMHQGLKDVGANVRSSISGFGGGVVEGVKGGLSGLSQATHTAVVSKPREFASLIRNKFGSADNIAHLKDTLDLGLGRRQQLRGRARGFGEPQVQHAGQPPQQLRHHPGGAPGDQGQPVTPGGLHGGPQGAAAAGLHLHDAVPAGGAVQVRAPGGAAERPHRAAPERNDQPEAGAGEHGGEGGLPVLREGAGHPGSGGVLPDAGDQAGAAAAAAAGGAAGRGGERQRPGAAGQVHQRHPGPDGRAARLRLHHRQLHHPAHEDPHAHPQHRPARPLPLLPLEALGLHHLLSGARPAPQLIRGPAAAAWGLSVSHGGGDGMGGGDAAVWSLRVVSSHAVRSLCRPLLRLAAVARSVAESVPRDAQGGRNGERGGVWEETGRLCGGGFF</sequence>
<evidence type="ECO:0000256" key="4">
    <source>
        <dbReference type="ARBA" id="ARBA00022989"/>
    </source>
</evidence>
<feature type="region of interest" description="Disordered" evidence="7">
    <location>
        <begin position="241"/>
        <end position="287"/>
    </location>
</feature>
<keyword evidence="4" id="KW-1133">Transmembrane helix</keyword>
<dbReference type="Proteomes" id="UP000694521">
    <property type="component" value="Unplaced"/>
</dbReference>
<keyword evidence="6" id="KW-0472">Membrane</keyword>
<dbReference type="GO" id="GO:0016020">
    <property type="term" value="C:membrane"/>
    <property type="evidence" value="ECO:0007669"/>
    <property type="project" value="UniProtKB-SubCell"/>
</dbReference>
<evidence type="ECO:0000313" key="9">
    <source>
        <dbReference type="Proteomes" id="UP000694521"/>
    </source>
</evidence>
<feature type="compositionally biased region" description="Basic and acidic residues" evidence="7">
    <location>
        <begin position="313"/>
        <end position="325"/>
    </location>
</feature>
<evidence type="ECO:0000256" key="7">
    <source>
        <dbReference type="SAM" id="MobiDB-lite"/>
    </source>
</evidence>
<reference evidence="8" key="1">
    <citation type="submission" date="2025-08" db="UniProtKB">
        <authorList>
            <consortium name="Ensembl"/>
        </authorList>
    </citation>
    <scope>IDENTIFICATION</scope>
</reference>
<evidence type="ECO:0000256" key="5">
    <source>
        <dbReference type="ARBA" id="ARBA00023054"/>
    </source>
</evidence>
<proteinExistence type="inferred from homology"/>
<dbReference type="PANTHER" id="PTHR17613:SF9">
    <property type="entry name" value="TRANSMEMBRANE AND COILED-COIL DOMAINS PROTEIN 2"/>
    <property type="match status" value="1"/>
</dbReference>
<name>A0A8B9D9X2_ANSCY</name>
<comment type="similarity">
    <text evidence="2">Belongs to the TEX28 family.</text>
</comment>
<keyword evidence="5" id="KW-0175">Coiled coil</keyword>
<dbReference type="Pfam" id="PF10267">
    <property type="entry name" value="Tmemb_cc2"/>
    <property type="match status" value="1"/>
</dbReference>
<dbReference type="GO" id="GO:0042982">
    <property type="term" value="P:amyloid precursor protein metabolic process"/>
    <property type="evidence" value="ECO:0007669"/>
    <property type="project" value="TreeGrafter"/>
</dbReference>
<accession>A0A8B9D9X2</accession>
<reference evidence="8" key="2">
    <citation type="submission" date="2025-09" db="UniProtKB">
        <authorList>
            <consortium name="Ensembl"/>
        </authorList>
    </citation>
    <scope>IDENTIFICATION</scope>
</reference>
<feature type="compositionally biased region" description="Low complexity" evidence="7">
    <location>
        <begin position="358"/>
        <end position="371"/>
    </location>
</feature>
<keyword evidence="3" id="KW-0812">Transmembrane</keyword>
<dbReference type="PANTHER" id="PTHR17613">
    <property type="entry name" value="CEREBRAL PROTEIN-11-RELATED"/>
    <property type="match status" value="1"/>
</dbReference>
<dbReference type="Ensembl" id="ENSACDT00005002466.1">
    <property type="protein sequence ID" value="ENSACDP00005002116.1"/>
    <property type="gene ID" value="ENSACDG00005001454.1"/>
</dbReference>
<evidence type="ECO:0000256" key="2">
    <source>
        <dbReference type="ARBA" id="ARBA00008108"/>
    </source>
</evidence>
<evidence type="ECO:0000256" key="1">
    <source>
        <dbReference type="ARBA" id="ARBA00004370"/>
    </source>
</evidence>
<dbReference type="InterPro" id="IPR019394">
    <property type="entry name" value="TEX28/TMCC"/>
</dbReference>
<feature type="region of interest" description="Disordered" evidence="7">
    <location>
        <begin position="306"/>
        <end position="399"/>
    </location>
</feature>
<comment type="subcellular location">
    <subcellularLocation>
        <location evidence="1">Membrane</location>
    </subcellularLocation>
</comment>
<keyword evidence="9" id="KW-1185">Reference proteome</keyword>
<evidence type="ECO:0000256" key="3">
    <source>
        <dbReference type="ARBA" id="ARBA00022692"/>
    </source>
</evidence>